<accession>A0ACC7P2G8</accession>
<protein>
    <submittedName>
        <fullName evidence="1">CGNR zinc finger domain-containing protein</fullName>
    </submittedName>
</protein>
<evidence type="ECO:0000313" key="1">
    <source>
        <dbReference type="EMBL" id="MFM9330490.1"/>
    </source>
</evidence>
<organism evidence="1 2">
    <name type="scientific">Paenibacillus mesotrionivorans</name>
    <dbReference type="NCBI Taxonomy" id="3160968"/>
    <lineage>
        <taxon>Bacteria</taxon>
        <taxon>Bacillati</taxon>
        <taxon>Bacillota</taxon>
        <taxon>Bacilli</taxon>
        <taxon>Bacillales</taxon>
        <taxon>Paenibacillaceae</taxon>
        <taxon>Paenibacillus</taxon>
    </lineage>
</organism>
<comment type="caution">
    <text evidence="1">The sequence shown here is derived from an EMBL/GenBank/DDBJ whole genome shotgun (WGS) entry which is preliminary data.</text>
</comment>
<keyword evidence="2" id="KW-1185">Reference proteome</keyword>
<name>A0ACC7P2G8_9BACL</name>
<sequence length="191" mass="22611">MLWLDFLNTDYHDWRGTGKDEDRLERVDMVNRLLDTWQLSAAFPLSPLELKEMRELRQWLRQLTERLVRGETLTLEDLDKLNGYMETFCVSYRLEVEVSENSGHEACPPYRLEEERQGQGWAEVQGAVAASFARMLAHNEPGRIRICDNPDCLWVFYDDTRSRTKRFCDDTMCGNLMKVRRFRAKRKPETP</sequence>
<evidence type="ECO:0000313" key="2">
    <source>
        <dbReference type="Proteomes" id="UP001631969"/>
    </source>
</evidence>
<reference evidence="1" key="1">
    <citation type="submission" date="2024-12" db="EMBL/GenBank/DDBJ databases">
        <authorList>
            <person name="Wu N."/>
        </authorList>
    </citation>
    <scope>NUCLEOTIDE SEQUENCE</scope>
    <source>
        <strain evidence="1">P15</strain>
    </source>
</reference>
<proteinExistence type="predicted"/>
<dbReference type="Proteomes" id="UP001631969">
    <property type="component" value="Unassembled WGS sequence"/>
</dbReference>
<dbReference type="EMBL" id="JBJURJ010000013">
    <property type="protein sequence ID" value="MFM9330490.1"/>
    <property type="molecule type" value="Genomic_DNA"/>
</dbReference>
<gene>
    <name evidence="1" type="ORF">ACI1P1_19495</name>
</gene>